<dbReference type="RefSeq" id="WP_222846121.1">
    <property type="nucleotide sequence ID" value="NZ_CAAHFH010000001.1"/>
</dbReference>
<dbReference type="InterPro" id="IPR035874">
    <property type="entry name" value="IDS"/>
</dbReference>
<sequence>MKRLFQSLKLLLCLSFCCMAGQPNVLMISIDDLNDWIGCMQGHPNTKTPNIDRLAERGVVFDNAHCPAPLCGPSRAAIMSGLTPATTGIYAHIHDEDLKQSAASQSVFLPKWFADHGYRTMGRGKIFHENAPEGQFHELVGRESPRFGPKAPKHFKWEQPRTSTDWGAFPESDELMPDYQTAAWAAERLAKPYEQPFFLAVGFVRPHVPWYVPQKWFDLHPVESIQLPPYKAGDQDDVPEIARRIMELPQMPTTEWALENGEWKNIVQGYLASISFVDHCVGMVLDALEESGHAENTIVVLWSDHGYHLGEKNRFAKQSLWQRATRVPFIISAPGFSEGKHSARTVSLMDLYPTLLDVCGLPANKKNEGKSLVTLLRNPDARWDRPAIITYGENNHAVVTEDYRYIRYEDGSEEFYDLNKDRNEWHNQSANPEYEKVKKQLRKKLPKTNTPWSPWTFVPCNDYFREKTKAGYKGDKLEG</sequence>
<dbReference type="Proteomes" id="UP000346198">
    <property type="component" value="Unassembled WGS sequence"/>
</dbReference>
<accession>A0A6C2UDC1</accession>
<dbReference type="Pfam" id="PF00884">
    <property type="entry name" value="Sulfatase"/>
    <property type="match status" value="1"/>
</dbReference>
<evidence type="ECO:0000259" key="8">
    <source>
        <dbReference type="Pfam" id="PF00884"/>
    </source>
</evidence>
<feature type="signal peptide" evidence="7">
    <location>
        <begin position="1"/>
        <end position="20"/>
    </location>
</feature>
<dbReference type="GO" id="GO:0046872">
    <property type="term" value="F:metal ion binding"/>
    <property type="evidence" value="ECO:0007669"/>
    <property type="project" value="UniProtKB-KW"/>
</dbReference>
<feature type="chain" id="PRO_5029017597" evidence="7">
    <location>
        <begin position="21"/>
        <end position="479"/>
    </location>
</feature>
<dbReference type="InterPro" id="IPR017850">
    <property type="entry name" value="Alkaline_phosphatase_core_sf"/>
</dbReference>
<evidence type="ECO:0000313" key="9">
    <source>
        <dbReference type="EMBL" id="VGO18150.1"/>
    </source>
</evidence>
<feature type="domain" description="Sulfatase N-terminal" evidence="8">
    <location>
        <begin position="23"/>
        <end position="360"/>
    </location>
</feature>
<keyword evidence="3" id="KW-0479">Metal-binding</keyword>
<comment type="similarity">
    <text evidence="2">Belongs to the sulfatase family.</text>
</comment>
<dbReference type="AlphaFoldDB" id="A0A6C2UDC1"/>
<keyword evidence="4 7" id="KW-0732">Signal</keyword>
<reference evidence="9 10" key="1">
    <citation type="submission" date="2019-04" db="EMBL/GenBank/DDBJ databases">
        <authorList>
            <person name="Van Vliet M D."/>
        </authorList>
    </citation>
    <scope>NUCLEOTIDE SEQUENCE [LARGE SCALE GENOMIC DNA]</scope>
    <source>
        <strain evidence="9 10">F21</strain>
    </source>
</reference>
<dbReference type="SUPFAM" id="SSF53649">
    <property type="entry name" value="Alkaline phosphatase-like"/>
    <property type="match status" value="1"/>
</dbReference>
<protein>
    <submittedName>
        <fullName evidence="9">Arylsulfatase</fullName>
    </submittedName>
</protein>
<evidence type="ECO:0000256" key="4">
    <source>
        <dbReference type="ARBA" id="ARBA00022729"/>
    </source>
</evidence>
<dbReference type="InterPro" id="IPR000917">
    <property type="entry name" value="Sulfatase_N"/>
</dbReference>
<evidence type="ECO:0000256" key="1">
    <source>
        <dbReference type="ARBA" id="ARBA00001913"/>
    </source>
</evidence>
<proteinExistence type="inferred from homology"/>
<dbReference type="EMBL" id="CAAHFH010000001">
    <property type="protein sequence ID" value="VGO18150.1"/>
    <property type="molecule type" value="Genomic_DNA"/>
</dbReference>
<name>A0A6C2UDC1_9BACT</name>
<dbReference type="GO" id="GO:0005737">
    <property type="term" value="C:cytoplasm"/>
    <property type="evidence" value="ECO:0007669"/>
    <property type="project" value="TreeGrafter"/>
</dbReference>
<keyword evidence="6" id="KW-0106">Calcium</keyword>
<dbReference type="GO" id="GO:0004423">
    <property type="term" value="F:iduronate-2-sulfatase activity"/>
    <property type="evidence" value="ECO:0007669"/>
    <property type="project" value="InterPro"/>
</dbReference>
<keyword evidence="10" id="KW-1185">Reference proteome</keyword>
<evidence type="ECO:0000256" key="2">
    <source>
        <dbReference type="ARBA" id="ARBA00008779"/>
    </source>
</evidence>
<evidence type="ECO:0000256" key="6">
    <source>
        <dbReference type="ARBA" id="ARBA00022837"/>
    </source>
</evidence>
<keyword evidence="5" id="KW-0378">Hydrolase</keyword>
<evidence type="ECO:0000256" key="5">
    <source>
        <dbReference type="ARBA" id="ARBA00022801"/>
    </source>
</evidence>
<comment type="cofactor">
    <cofactor evidence="1">
        <name>Ca(2+)</name>
        <dbReference type="ChEBI" id="CHEBI:29108"/>
    </cofactor>
</comment>
<dbReference type="PANTHER" id="PTHR45953">
    <property type="entry name" value="IDURONATE 2-SULFATASE"/>
    <property type="match status" value="1"/>
</dbReference>
<dbReference type="PANTHER" id="PTHR45953:SF1">
    <property type="entry name" value="IDURONATE 2-SULFATASE"/>
    <property type="match status" value="1"/>
</dbReference>
<evidence type="ECO:0000313" key="10">
    <source>
        <dbReference type="Proteomes" id="UP000346198"/>
    </source>
</evidence>
<gene>
    <name evidence="9" type="ORF">SCARR_00201</name>
</gene>
<organism evidence="9 10">
    <name type="scientific">Pontiella sulfatireligans</name>
    <dbReference type="NCBI Taxonomy" id="2750658"/>
    <lineage>
        <taxon>Bacteria</taxon>
        <taxon>Pseudomonadati</taxon>
        <taxon>Kiritimatiellota</taxon>
        <taxon>Kiritimatiellia</taxon>
        <taxon>Kiritimatiellales</taxon>
        <taxon>Pontiellaceae</taxon>
        <taxon>Pontiella</taxon>
    </lineage>
</organism>
<evidence type="ECO:0000256" key="7">
    <source>
        <dbReference type="SAM" id="SignalP"/>
    </source>
</evidence>
<dbReference type="Gene3D" id="3.40.720.10">
    <property type="entry name" value="Alkaline Phosphatase, subunit A"/>
    <property type="match status" value="1"/>
</dbReference>
<evidence type="ECO:0000256" key="3">
    <source>
        <dbReference type="ARBA" id="ARBA00022723"/>
    </source>
</evidence>
<dbReference type="CDD" id="cd16030">
    <property type="entry name" value="iduronate-2-sulfatase"/>
    <property type="match status" value="1"/>
</dbReference>